<comment type="similarity">
    <text evidence="7">Belongs to the class I-like SAM-binding methyltransferase superfamily. C5-methyltransferase family.</text>
</comment>
<name>A0A1V8M4M7_9GAMM</name>
<comment type="catalytic activity">
    <reaction evidence="6">
        <text>a 2'-deoxycytidine in DNA + S-adenosyl-L-methionine = a 5-methyl-2'-deoxycytidine in DNA + S-adenosyl-L-homocysteine + H(+)</text>
        <dbReference type="Rhea" id="RHEA:13681"/>
        <dbReference type="Rhea" id="RHEA-COMP:11369"/>
        <dbReference type="Rhea" id="RHEA-COMP:11370"/>
        <dbReference type="ChEBI" id="CHEBI:15378"/>
        <dbReference type="ChEBI" id="CHEBI:57856"/>
        <dbReference type="ChEBI" id="CHEBI:59789"/>
        <dbReference type="ChEBI" id="CHEBI:85452"/>
        <dbReference type="ChEBI" id="CHEBI:85454"/>
        <dbReference type="EC" id="2.1.1.37"/>
    </reaction>
</comment>
<dbReference type="RefSeq" id="WP_080521142.1">
    <property type="nucleotide sequence ID" value="NZ_LPUF01000001.1"/>
</dbReference>
<evidence type="ECO:0000313" key="8">
    <source>
        <dbReference type="EMBL" id="OQK16512.1"/>
    </source>
</evidence>
<dbReference type="EMBL" id="LPUF01000001">
    <property type="protein sequence ID" value="OQK16512.1"/>
    <property type="molecule type" value="Genomic_DNA"/>
</dbReference>
<dbReference type="InterPro" id="IPR029063">
    <property type="entry name" value="SAM-dependent_MTases_sf"/>
</dbReference>
<dbReference type="Gene3D" id="3.40.50.150">
    <property type="entry name" value="Vaccinia Virus protein VP39"/>
    <property type="match status" value="1"/>
</dbReference>
<dbReference type="PANTHER" id="PTHR46098:SF1">
    <property type="entry name" value="TRNA (CYTOSINE(38)-C(5))-METHYLTRANSFERASE"/>
    <property type="match status" value="1"/>
</dbReference>
<dbReference type="OrthoDB" id="9813719at2"/>
<comment type="caution">
    <text evidence="8">The sequence shown here is derived from an EMBL/GenBank/DDBJ whole genome shotgun (WGS) entry which is preliminary data.</text>
</comment>
<dbReference type="PROSITE" id="PS51679">
    <property type="entry name" value="SAM_MT_C5"/>
    <property type="match status" value="1"/>
</dbReference>
<proteinExistence type="inferred from homology"/>
<dbReference type="InterPro" id="IPR001525">
    <property type="entry name" value="C5_MeTfrase"/>
</dbReference>
<keyword evidence="3 7" id="KW-0808">Transferase</keyword>
<evidence type="ECO:0000256" key="4">
    <source>
        <dbReference type="ARBA" id="ARBA00022691"/>
    </source>
</evidence>
<dbReference type="PANTHER" id="PTHR46098">
    <property type="entry name" value="TRNA (CYTOSINE(38)-C(5))-METHYLTRANSFERASE"/>
    <property type="match status" value="1"/>
</dbReference>
<dbReference type="GO" id="GO:0009307">
    <property type="term" value="P:DNA restriction-modification system"/>
    <property type="evidence" value="ECO:0007669"/>
    <property type="project" value="UniProtKB-KW"/>
</dbReference>
<dbReference type="InterPro" id="IPR018117">
    <property type="entry name" value="C5_DNA_meth_AS"/>
</dbReference>
<evidence type="ECO:0000256" key="7">
    <source>
        <dbReference type="PROSITE-ProRule" id="PRU01016"/>
    </source>
</evidence>
<dbReference type="Pfam" id="PF00145">
    <property type="entry name" value="DNA_methylase"/>
    <property type="match status" value="1"/>
</dbReference>
<evidence type="ECO:0000313" key="9">
    <source>
        <dbReference type="Proteomes" id="UP000191980"/>
    </source>
</evidence>
<dbReference type="InterPro" id="IPR050750">
    <property type="entry name" value="C5-MTase"/>
</dbReference>
<reference evidence="8 9" key="1">
    <citation type="submission" date="2015-12" db="EMBL/GenBank/DDBJ databases">
        <authorList>
            <person name="Shamseldin A."/>
            <person name="Moawad H."/>
            <person name="Abd El-Rahim W.M."/>
            <person name="Sadowsky M.J."/>
        </authorList>
    </citation>
    <scope>NUCLEOTIDE SEQUENCE [LARGE SCALE GENOMIC DNA]</scope>
    <source>
        <strain evidence="8 9">WF1</strain>
    </source>
</reference>
<accession>A0A1V8M4M7</accession>
<dbReference type="EC" id="2.1.1.37" evidence="1"/>
<dbReference type="AlphaFoldDB" id="A0A1V8M4M7"/>
<dbReference type="GO" id="GO:0032259">
    <property type="term" value="P:methylation"/>
    <property type="evidence" value="ECO:0007669"/>
    <property type="project" value="UniProtKB-KW"/>
</dbReference>
<feature type="active site" evidence="7">
    <location>
        <position position="158"/>
    </location>
</feature>
<keyword evidence="2 7" id="KW-0489">Methyltransferase</keyword>
<keyword evidence="5" id="KW-0680">Restriction system</keyword>
<evidence type="ECO:0000256" key="6">
    <source>
        <dbReference type="ARBA" id="ARBA00047422"/>
    </source>
</evidence>
<dbReference type="PROSITE" id="PS00094">
    <property type="entry name" value="C5_MTASE_1"/>
    <property type="match status" value="1"/>
</dbReference>
<protein>
    <recommendedName>
        <fullName evidence="1">DNA (cytosine-5-)-methyltransferase</fullName>
        <ecNumber evidence="1">2.1.1.37</ecNumber>
    </recommendedName>
</protein>
<keyword evidence="9" id="KW-1185">Reference proteome</keyword>
<dbReference type="Proteomes" id="UP000191980">
    <property type="component" value="Unassembled WGS sequence"/>
</dbReference>
<evidence type="ECO:0000256" key="2">
    <source>
        <dbReference type="ARBA" id="ARBA00022603"/>
    </source>
</evidence>
<dbReference type="STRING" id="1420851.AU255_00980"/>
<evidence type="ECO:0000256" key="5">
    <source>
        <dbReference type="ARBA" id="ARBA00022747"/>
    </source>
</evidence>
<gene>
    <name evidence="8" type="ORF">AU255_00980</name>
</gene>
<dbReference type="SUPFAM" id="SSF53335">
    <property type="entry name" value="S-adenosyl-L-methionine-dependent methyltransferases"/>
    <property type="match status" value="1"/>
</dbReference>
<organism evidence="8 9">
    <name type="scientific">Methyloprofundus sedimenti</name>
    <dbReference type="NCBI Taxonomy" id="1420851"/>
    <lineage>
        <taxon>Bacteria</taxon>
        <taxon>Pseudomonadati</taxon>
        <taxon>Pseudomonadota</taxon>
        <taxon>Gammaproteobacteria</taxon>
        <taxon>Methylococcales</taxon>
        <taxon>Methylococcaceae</taxon>
        <taxon>Methyloprofundus</taxon>
    </lineage>
</organism>
<dbReference type="GO" id="GO:0003886">
    <property type="term" value="F:DNA (cytosine-5-)-methyltransferase activity"/>
    <property type="evidence" value="ECO:0007669"/>
    <property type="project" value="UniProtKB-EC"/>
</dbReference>
<keyword evidence="4 7" id="KW-0949">S-adenosyl-L-methionine</keyword>
<sequence length="168" mass="18468">MSNILEELETVLSSDAQVYTPEGSESKAVVHQWVHAIAHDLPLFAEVKGVNKSAIIKTLKDNQLFKDKTSFHHKLTAHLPIVPPNKARFTFIDLFAGIGGMRIGAQNNGGVCVFSSEFEKNAQQTYLDNHGELPFGDITEIAVTDIPSHDVLFAGFPCQPFSQVMVSM</sequence>
<evidence type="ECO:0000256" key="3">
    <source>
        <dbReference type="ARBA" id="ARBA00022679"/>
    </source>
</evidence>
<evidence type="ECO:0000256" key="1">
    <source>
        <dbReference type="ARBA" id="ARBA00011975"/>
    </source>
</evidence>